<dbReference type="SUPFAM" id="SSF52540">
    <property type="entry name" value="P-loop containing nucleoside triphosphate hydrolases"/>
    <property type="match status" value="1"/>
</dbReference>
<gene>
    <name evidence="2" type="ORF">ACFPYL_17350</name>
</gene>
<dbReference type="Gene3D" id="3.40.50.300">
    <property type="entry name" value="P-loop containing nucleotide triphosphate hydrolases"/>
    <property type="match status" value="1"/>
</dbReference>
<dbReference type="InterPro" id="IPR025669">
    <property type="entry name" value="AAA_dom"/>
</dbReference>
<evidence type="ECO:0000313" key="2">
    <source>
        <dbReference type="EMBL" id="MFC6044860.1"/>
    </source>
</evidence>
<evidence type="ECO:0000259" key="1">
    <source>
        <dbReference type="Pfam" id="PF13614"/>
    </source>
</evidence>
<dbReference type="CDD" id="cd02042">
    <property type="entry name" value="ParAB_family"/>
    <property type="match status" value="1"/>
</dbReference>
<dbReference type="Pfam" id="PF13614">
    <property type="entry name" value="AAA_31"/>
    <property type="match status" value="1"/>
</dbReference>
<sequence length="298" mass="31886">MSEMQRVITFATGKGGTGKTSCAVNVAGLAAAAGWRTLLIDLDSQGNCGHDLGYGWNGRSDEGAGLVNCLVSGEALKPVLSDVRPNLDVIPGGSRLDDLDDLVAGRERRGDDGVSLLRDALRPLAPEYDLVIIDTPPSRRSALVLSALMAARWIVVPTKSDRSSIEGLRKLAEQVVAVRDRNPDLEVLGAVLFGIGSSATVLRQHAADDVRNVLGDAAPLFESVIRHAQAVADDSREKGRLVYELAEVVHNAEPYWIALKEGRRPQRVPGTAPALAEDYALLAQEMLTRIAELEEPSA</sequence>
<keyword evidence="3" id="KW-1185">Reference proteome</keyword>
<dbReference type="Proteomes" id="UP001596135">
    <property type="component" value="Unassembled WGS sequence"/>
</dbReference>
<dbReference type="RefSeq" id="WP_379157016.1">
    <property type="nucleotide sequence ID" value="NZ_JBHSRJ010000006.1"/>
</dbReference>
<accession>A0ABW1LLP2</accession>
<dbReference type="InterPro" id="IPR027417">
    <property type="entry name" value="P-loop_NTPase"/>
</dbReference>
<feature type="domain" description="AAA" evidence="1">
    <location>
        <begin position="6"/>
        <end position="186"/>
    </location>
</feature>
<name>A0ABW1LLP2_9ACTN</name>
<dbReference type="EMBL" id="JBHSRJ010000006">
    <property type="protein sequence ID" value="MFC6044860.1"/>
    <property type="molecule type" value="Genomic_DNA"/>
</dbReference>
<dbReference type="PANTHER" id="PTHR13696:SF99">
    <property type="entry name" value="COBYRINIC ACID AC-DIAMIDE SYNTHASE"/>
    <property type="match status" value="1"/>
</dbReference>
<dbReference type="InterPro" id="IPR050678">
    <property type="entry name" value="DNA_Partitioning_ATPase"/>
</dbReference>
<comment type="caution">
    <text evidence="2">The sequence shown here is derived from an EMBL/GenBank/DDBJ whole genome shotgun (WGS) entry which is preliminary data.</text>
</comment>
<reference evidence="3" key="1">
    <citation type="journal article" date="2019" name="Int. J. Syst. Evol. Microbiol.">
        <title>The Global Catalogue of Microorganisms (GCM) 10K type strain sequencing project: providing services to taxonomists for standard genome sequencing and annotation.</title>
        <authorList>
            <consortium name="The Broad Institute Genomics Platform"/>
            <consortium name="The Broad Institute Genome Sequencing Center for Infectious Disease"/>
            <person name="Wu L."/>
            <person name="Ma J."/>
        </authorList>
    </citation>
    <scope>NUCLEOTIDE SEQUENCE [LARGE SCALE GENOMIC DNA]</scope>
    <source>
        <strain evidence="3">CCUG 54522</strain>
    </source>
</reference>
<proteinExistence type="predicted"/>
<organism evidence="2 3">
    <name type="scientific">Nocardioides hankookensis</name>
    <dbReference type="NCBI Taxonomy" id="443157"/>
    <lineage>
        <taxon>Bacteria</taxon>
        <taxon>Bacillati</taxon>
        <taxon>Actinomycetota</taxon>
        <taxon>Actinomycetes</taxon>
        <taxon>Propionibacteriales</taxon>
        <taxon>Nocardioidaceae</taxon>
        <taxon>Nocardioides</taxon>
    </lineage>
</organism>
<dbReference type="PANTHER" id="PTHR13696">
    <property type="entry name" value="P-LOOP CONTAINING NUCLEOSIDE TRIPHOSPHATE HYDROLASE"/>
    <property type="match status" value="1"/>
</dbReference>
<protein>
    <submittedName>
        <fullName evidence="2">ParA family protein</fullName>
    </submittedName>
</protein>
<evidence type="ECO:0000313" key="3">
    <source>
        <dbReference type="Proteomes" id="UP001596135"/>
    </source>
</evidence>